<dbReference type="EMBL" id="JARQWQ010000058">
    <property type="protein sequence ID" value="KAK2556053.1"/>
    <property type="molecule type" value="Genomic_DNA"/>
</dbReference>
<name>A0AAD9UZW6_ACRCE</name>
<comment type="caution">
    <text evidence="2">The sequence shown here is derived from an EMBL/GenBank/DDBJ whole genome shotgun (WGS) entry which is preliminary data.</text>
</comment>
<proteinExistence type="predicted"/>
<evidence type="ECO:0000313" key="2">
    <source>
        <dbReference type="EMBL" id="KAK2556053.1"/>
    </source>
</evidence>
<dbReference type="AlphaFoldDB" id="A0AAD9UZW6"/>
<keyword evidence="3" id="KW-1185">Reference proteome</keyword>
<dbReference type="PANTHER" id="PTHR15066:SF0">
    <property type="entry name" value="TRANSMEMBRANE PROTEIN 187"/>
    <property type="match status" value="1"/>
</dbReference>
<protein>
    <submittedName>
        <fullName evidence="2">Transmembrane protein 187</fullName>
    </submittedName>
</protein>
<dbReference type="Proteomes" id="UP001249851">
    <property type="component" value="Unassembled WGS sequence"/>
</dbReference>
<dbReference type="InterPro" id="IPR028066">
    <property type="entry name" value="TMEM187"/>
</dbReference>
<dbReference type="PANTHER" id="PTHR15066">
    <property type="entry name" value="TRANSMEMBRANE PROTEIN 187"/>
    <property type="match status" value="1"/>
</dbReference>
<evidence type="ECO:0000313" key="3">
    <source>
        <dbReference type="Proteomes" id="UP001249851"/>
    </source>
</evidence>
<accession>A0AAD9UZW6</accession>
<feature type="transmembrane region" description="Helical" evidence="1">
    <location>
        <begin position="312"/>
        <end position="339"/>
    </location>
</feature>
<feature type="transmembrane region" description="Helical" evidence="1">
    <location>
        <begin position="271"/>
        <end position="291"/>
    </location>
</feature>
<evidence type="ECO:0000256" key="1">
    <source>
        <dbReference type="SAM" id="Phobius"/>
    </source>
</evidence>
<dbReference type="GO" id="GO:0030133">
    <property type="term" value="C:transport vesicle"/>
    <property type="evidence" value="ECO:0007669"/>
    <property type="project" value="TreeGrafter"/>
</dbReference>
<keyword evidence="1" id="KW-0472">Membrane</keyword>
<reference evidence="2" key="1">
    <citation type="journal article" date="2023" name="G3 (Bethesda)">
        <title>Whole genome assembly and annotation of the endangered Caribbean coral Acropora cervicornis.</title>
        <authorList>
            <person name="Selwyn J.D."/>
            <person name="Vollmer S.V."/>
        </authorList>
    </citation>
    <scope>NUCLEOTIDE SEQUENCE</scope>
    <source>
        <strain evidence="2">K2</strain>
    </source>
</reference>
<sequence>MSSLDAPYSIASVASLMSSPAAGAIMWHPRSLSVSLSLKTFTNPSTSALHFFSFTDPRHLGMRVDHVWYTVIINVNRTASNPFHTDDTFRGKENNIPWLNFTGGLPLPSETNWVAKYLAHSGILPGYSGLESLVYNNSPLRIEWNTYFLQEHNQSISMSEYNLLTNSDNSHRLQYALTGSYSTFTFFERANVELGFQHYAEKADPNTFLKMPANANCVNLGYGLVGLYWLWKVNRRKKKLRDKAFFYYVFAWMSMFYGLVQFGRIVTQTRLFAILDQWLTLPFFAWIVCWNEFMYRGYWQTSRYLFTLRVSVLSYFAVLCHDFAFDVLLGLHILAAVVYSIRTQHKPDLGTPGHVHVETFMKCRVKACQGETQAVTKWLTQQLHEETNDHNCGLKCCRKPNKQFTQLMSETSIPKMRMGKGWCISEKKQAHTGLNYQLGLSLELHASSCSRSSVTHTGRLINEAAA</sequence>
<reference evidence="2" key="2">
    <citation type="journal article" date="2023" name="Science">
        <title>Genomic signatures of disease resistance in endangered staghorn corals.</title>
        <authorList>
            <person name="Vollmer S.V."/>
            <person name="Selwyn J.D."/>
            <person name="Despard B.A."/>
            <person name="Roesel C.L."/>
        </authorList>
    </citation>
    <scope>NUCLEOTIDE SEQUENCE</scope>
    <source>
        <strain evidence="2">K2</strain>
    </source>
</reference>
<gene>
    <name evidence="2" type="ORF">P5673_022060</name>
</gene>
<keyword evidence="1 2" id="KW-0812">Transmembrane</keyword>
<dbReference type="Pfam" id="PF15100">
    <property type="entry name" value="TMEM187"/>
    <property type="match status" value="1"/>
</dbReference>
<organism evidence="2 3">
    <name type="scientific">Acropora cervicornis</name>
    <name type="common">Staghorn coral</name>
    <dbReference type="NCBI Taxonomy" id="6130"/>
    <lineage>
        <taxon>Eukaryota</taxon>
        <taxon>Metazoa</taxon>
        <taxon>Cnidaria</taxon>
        <taxon>Anthozoa</taxon>
        <taxon>Hexacorallia</taxon>
        <taxon>Scleractinia</taxon>
        <taxon>Astrocoeniina</taxon>
        <taxon>Acroporidae</taxon>
        <taxon>Acropora</taxon>
    </lineage>
</organism>
<feature type="transmembrane region" description="Helical" evidence="1">
    <location>
        <begin position="245"/>
        <end position="265"/>
    </location>
</feature>
<keyword evidence="1" id="KW-1133">Transmembrane helix</keyword>